<dbReference type="eggNOG" id="ENOG502ZVUC">
    <property type="taxonomic scope" value="Bacteria"/>
</dbReference>
<accession>K8E4D9</accession>
<dbReference type="HOGENOM" id="CLU_741216_0_0_9"/>
<dbReference type="RefSeq" id="WP_015076484.1">
    <property type="nucleotide sequence ID" value="NC_019425.2"/>
</dbReference>
<protein>
    <submittedName>
        <fullName evidence="1">Uncharacterized protein</fullName>
    </submittedName>
</protein>
<dbReference type="KEGG" id="cml:BN424_1818"/>
<dbReference type="EMBL" id="HE999757">
    <property type="protein sequence ID" value="CCO11259.2"/>
    <property type="molecule type" value="Genomic_DNA"/>
</dbReference>
<dbReference type="STRING" id="1234679.BN424_1818"/>
<reference evidence="2" key="1">
    <citation type="journal article" date="2013" name="Genome Announc.">
        <title>Complete Chromosome Sequence of Carnobacterium maltaromaticum LMA 28.</title>
        <authorList>
            <person name="Cailliez-Grimal C."/>
            <person name="Chaillou S."/>
            <person name="Anba-Mondoloni J."/>
            <person name="Loux V."/>
            <person name="Afzal M.I."/>
            <person name="Rahman A."/>
            <person name="Kergourlay G."/>
            <person name="Champomier-Verges M.C."/>
            <person name="Zagorec M."/>
            <person name="Dalgaard P."/>
            <person name="Leisner J.J."/>
            <person name="Prevost H."/>
            <person name="Revol-Junelles A.M."/>
            <person name="Borges F."/>
        </authorList>
    </citation>
    <scope>NUCLEOTIDE SEQUENCE</scope>
    <source>
        <strain evidence="2">LMA28</strain>
    </source>
</reference>
<proteinExistence type="predicted"/>
<evidence type="ECO:0000313" key="2">
    <source>
        <dbReference type="Proteomes" id="UP000000212"/>
    </source>
</evidence>
<keyword evidence="2" id="KW-1185">Reference proteome</keyword>
<organism evidence="1 2">
    <name type="scientific">Carnobacterium maltaromaticum LMA28</name>
    <dbReference type="NCBI Taxonomy" id="1234679"/>
    <lineage>
        <taxon>Bacteria</taxon>
        <taxon>Bacillati</taxon>
        <taxon>Bacillota</taxon>
        <taxon>Bacilli</taxon>
        <taxon>Lactobacillales</taxon>
        <taxon>Carnobacteriaceae</taxon>
        <taxon>Carnobacterium</taxon>
    </lineage>
</organism>
<sequence length="373" mass="43568">MKSAEELAHYYVKKKTLTGLSIEKYISIYQRISHYTIPSDVILFSFSGFQKRLNPYHHEGFFIYVLTADYLIALDTSEKLLDQKFPLKTMTKLSSQPGLYYSHLTLTINHQLYQIDSPVIEEFIIYLTKLLPAYTIKQATLEKNENSEAERKALETNQSAKENWLITLCFGQSRSKKLSLAVELAKKTATYYEEHMLDNKKSFQASYTKEHYLKFVELYEIVGLWKSTSIKIQHVPIERSIVGGLNYCYGDKLKSNNNGFCFGASAYTNNPFGCHRLKISVGNHPWWSFGRYNDEKNWVIDKIALKKRMLEQAQSYLYCPAFDLEYSLLVLDALPKFLNPKKDQENWIFYNDSVLPKRPDEERIESNNHFIDH</sequence>
<dbReference type="OrthoDB" id="1706280at2"/>
<dbReference type="AlphaFoldDB" id="K8E4D9"/>
<gene>
    <name evidence="1" type="ORF">BN424_1818</name>
</gene>
<evidence type="ECO:0000313" key="1">
    <source>
        <dbReference type="EMBL" id="CCO11259.2"/>
    </source>
</evidence>
<name>K8E4D9_CARML</name>
<dbReference type="Proteomes" id="UP000000212">
    <property type="component" value="Chromosome"/>
</dbReference>